<organism evidence="1 2">
    <name type="scientific">Streptomyces polyasparticus</name>
    <dbReference type="NCBI Taxonomy" id="2767826"/>
    <lineage>
        <taxon>Bacteria</taxon>
        <taxon>Bacillati</taxon>
        <taxon>Actinomycetota</taxon>
        <taxon>Actinomycetes</taxon>
        <taxon>Kitasatosporales</taxon>
        <taxon>Streptomycetaceae</taxon>
        <taxon>Streptomyces</taxon>
    </lineage>
</organism>
<evidence type="ECO:0000313" key="2">
    <source>
        <dbReference type="Proteomes" id="UP000642284"/>
    </source>
</evidence>
<comment type="caution">
    <text evidence="1">The sequence shown here is derived from an EMBL/GenBank/DDBJ whole genome shotgun (WGS) entry which is preliminary data.</text>
</comment>
<reference evidence="1 2" key="1">
    <citation type="submission" date="2020-08" db="EMBL/GenBank/DDBJ databases">
        <title>Genemic of Streptomyces polyaspartic.</title>
        <authorList>
            <person name="Liu W."/>
        </authorList>
    </citation>
    <scope>NUCLEOTIDE SEQUENCE [LARGE SCALE GENOMIC DNA]</scope>
    <source>
        <strain evidence="1 2">TRM66268-LWL</strain>
    </source>
</reference>
<keyword evidence="2" id="KW-1185">Reference proteome</keyword>
<dbReference type="Proteomes" id="UP000642284">
    <property type="component" value="Unassembled WGS sequence"/>
</dbReference>
<evidence type="ECO:0008006" key="3">
    <source>
        <dbReference type="Google" id="ProtNLM"/>
    </source>
</evidence>
<name>A0ABR7SGQ2_9ACTN</name>
<protein>
    <recommendedName>
        <fullName evidence="3">Pilus assembly protein TadE</fullName>
    </recommendedName>
</protein>
<proteinExistence type="predicted"/>
<gene>
    <name evidence="1" type="ORF">H9Y04_19135</name>
</gene>
<dbReference type="NCBIfam" id="NF041390">
    <property type="entry name" value="TadE_Rv3655c"/>
    <property type="match status" value="1"/>
</dbReference>
<dbReference type="InterPro" id="IPR049790">
    <property type="entry name" value="Rv3655c/TadE"/>
</dbReference>
<sequence length="116" mass="11427">MRRDGGFVSAEAACAMPALLLVGVALVWALMSAAAQIQCVDAARAGARAAARQESPTATVEAARQAAPAGAEIGVGREGDLVRVTVSATSPGPDVLALSLRASAVALAEETVGVGS</sequence>
<accession>A0ABR7SGQ2</accession>
<dbReference type="EMBL" id="JACTVJ010000008">
    <property type="protein sequence ID" value="MBC9714676.1"/>
    <property type="molecule type" value="Genomic_DNA"/>
</dbReference>
<evidence type="ECO:0000313" key="1">
    <source>
        <dbReference type="EMBL" id="MBC9714676.1"/>
    </source>
</evidence>